<evidence type="ECO:0000313" key="3">
    <source>
        <dbReference type="RefSeq" id="XP_035826321.1"/>
    </source>
</evidence>
<feature type="transmembrane region" description="Helical" evidence="1">
    <location>
        <begin position="73"/>
        <end position="104"/>
    </location>
</feature>
<keyword evidence="1" id="KW-0812">Transmembrane</keyword>
<keyword evidence="1" id="KW-0472">Membrane</keyword>
<feature type="transmembrane region" description="Helical" evidence="1">
    <location>
        <begin position="132"/>
        <end position="158"/>
    </location>
</feature>
<name>A0ABM1VV79_APLCA</name>
<keyword evidence="1" id="KW-1133">Transmembrane helix</keyword>
<dbReference type="Gene3D" id="1.20.1070.10">
    <property type="entry name" value="Rhodopsin 7-helix transmembrane proteins"/>
    <property type="match status" value="1"/>
</dbReference>
<dbReference type="SUPFAM" id="SSF81321">
    <property type="entry name" value="Family A G protein-coupled receptor-like"/>
    <property type="match status" value="1"/>
</dbReference>
<dbReference type="PANTHER" id="PTHR46641:SF2">
    <property type="entry name" value="FMRFAMIDE RECEPTOR"/>
    <property type="match status" value="1"/>
</dbReference>
<feature type="transmembrane region" description="Helical" evidence="1">
    <location>
        <begin position="20"/>
        <end position="38"/>
    </location>
</feature>
<protein>
    <submittedName>
        <fullName evidence="3">Probable G-protein coupled receptor frpr-1</fullName>
    </submittedName>
</protein>
<dbReference type="GeneID" id="118477873"/>
<feature type="transmembrane region" description="Helical" evidence="1">
    <location>
        <begin position="170"/>
        <end position="193"/>
    </location>
</feature>
<gene>
    <name evidence="3" type="primary">LOC118477873</name>
</gene>
<dbReference type="Proteomes" id="UP000694888">
    <property type="component" value="Unplaced"/>
</dbReference>
<keyword evidence="3" id="KW-0675">Receptor</keyword>
<organism evidence="2 3">
    <name type="scientific">Aplysia californica</name>
    <name type="common">California sea hare</name>
    <dbReference type="NCBI Taxonomy" id="6500"/>
    <lineage>
        <taxon>Eukaryota</taxon>
        <taxon>Metazoa</taxon>
        <taxon>Spiralia</taxon>
        <taxon>Lophotrochozoa</taxon>
        <taxon>Mollusca</taxon>
        <taxon>Gastropoda</taxon>
        <taxon>Heterobranchia</taxon>
        <taxon>Euthyneura</taxon>
        <taxon>Tectipleura</taxon>
        <taxon>Aplysiida</taxon>
        <taxon>Aplysioidea</taxon>
        <taxon>Aplysiidae</taxon>
        <taxon>Aplysia</taxon>
    </lineage>
</organism>
<dbReference type="PANTHER" id="PTHR46641">
    <property type="entry name" value="FMRFAMIDE RECEPTOR-RELATED"/>
    <property type="match status" value="1"/>
</dbReference>
<dbReference type="RefSeq" id="XP_035826321.1">
    <property type="nucleotide sequence ID" value="XM_035970428.1"/>
</dbReference>
<evidence type="ECO:0000256" key="1">
    <source>
        <dbReference type="SAM" id="Phobius"/>
    </source>
</evidence>
<dbReference type="InterPro" id="IPR052954">
    <property type="entry name" value="GPCR-Ligand_Int"/>
</dbReference>
<proteinExistence type="predicted"/>
<keyword evidence="2" id="KW-1185">Reference proteome</keyword>
<accession>A0ABM1VV79</accession>
<evidence type="ECO:0000313" key="2">
    <source>
        <dbReference type="Proteomes" id="UP000694888"/>
    </source>
</evidence>
<reference evidence="3" key="1">
    <citation type="submission" date="2025-08" db="UniProtKB">
        <authorList>
            <consortium name="RefSeq"/>
        </authorList>
    </citation>
    <scope>IDENTIFICATION</scope>
</reference>
<sequence>METMEILGICFEDARYKVALSDMIVTVCIFFWSVLYNIPRCIMLEPTMYWERSINHSWIRLEPTKPSMNIDFLVIYFGYFATIFKVVIPIVIVSVANAILLCCLRRRNSAFVEHVQISNDAARNAPSNDSRVTTVVFAITWTFLISQTFAGAQVLLLLTGHNACGDPCHLFNQVCDLVFVLVSATNFLLYYAFGQRFRRIIRGYFCKSHVTSTRRYTFSSASNEMRLLGRNTTFTRSERRFSDQSQSQVMETRLLSKSDA</sequence>